<feature type="transmembrane region" description="Helical" evidence="6">
    <location>
        <begin position="83"/>
        <end position="101"/>
    </location>
</feature>
<dbReference type="PANTHER" id="PTHR34697">
    <property type="entry name" value="PHOSPHATIDYLGLYCEROL LYSYLTRANSFERASE"/>
    <property type="match status" value="1"/>
</dbReference>
<feature type="transmembrane region" description="Helical" evidence="6">
    <location>
        <begin position="147"/>
        <end position="167"/>
    </location>
</feature>
<dbReference type="InterPro" id="IPR051211">
    <property type="entry name" value="PG_lysyltransferase"/>
</dbReference>
<feature type="transmembrane region" description="Helical" evidence="6">
    <location>
        <begin position="20"/>
        <end position="45"/>
    </location>
</feature>
<feature type="transmembrane region" description="Helical" evidence="6">
    <location>
        <begin position="291"/>
        <end position="312"/>
    </location>
</feature>
<keyword evidence="5 6" id="KW-0472">Membrane</keyword>
<feature type="transmembrane region" description="Helical" evidence="6">
    <location>
        <begin position="357"/>
        <end position="374"/>
    </location>
</feature>
<evidence type="ECO:0000256" key="4">
    <source>
        <dbReference type="ARBA" id="ARBA00022989"/>
    </source>
</evidence>
<evidence type="ECO:0000259" key="7">
    <source>
        <dbReference type="Pfam" id="PF09924"/>
    </source>
</evidence>
<dbReference type="InterPro" id="IPR024320">
    <property type="entry name" value="LPG_synthase_C"/>
</dbReference>
<dbReference type="GO" id="GO:0055091">
    <property type="term" value="P:phospholipid homeostasis"/>
    <property type="evidence" value="ECO:0007669"/>
    <property type="project" value="TreeGrafter"/>
</dbReference>
<evidence type="ECO:0000313" key="9">
    <source>
        <dbReference type="Proteomes" id="UP000183315"/>
    </source>
</evidence>
<feature type="transmembrane region" description="Helical" evidence="6">
    <location>
        <begin position="411"/>
        <end position="434"/>
    </location>
</feature>
<dbReference type="Pfam" id="PF09924">
    <property type="entry name" value="LPG_synthase_C"/>
    <property type="match status" value="1"/>
</dbReference>
<dbReference type="AlphaFoldDB" id="A0A1H7A8H0"/>
<dbReference type="RefSeq" id="WP_042214814.1">
    <property type="nucleotide sequence ID" value="NZ_BBLU01000007.1"/>
</dbReference>
<dbReference type="PANTHER" id="PTHR34697:SF2">
    <property type="entry name" value="PHOSPHATIDYLGLYCEROL LYSYLTRANSFERASE"/>
    <property type="match status" value="1"/>
</dbReference>
<keyword evidence="2" id="KW-1003">Cell membrane</keyword>
<feature type="transmembrane region" description="Helical" evidence="6">
    <location>
        <begin position="264"/>
        <end position="284"/>
    </location>
</feature>
<keyword evidence="4 6" id="KW-1133">Transmembrane helix</keyword>
<evidence type="ECO:0000256" key="2">
    <source>
        <dbReference type="ARBA" id="ARBA00022475"/>
    </source>
</evidence>
<organism evidence="8 9">
    <name type="scientific">Demequina mangrovi</name>
    <dbReference type="NCBI Taxonomy" id="1043493"/>
    <lineage>
        <taxon>Bacteria</taxon>
        <taxon>Bacillati</taxon>
        <taxon>Actinomycetota</taxon>
        <taxon>Actinomycetes</taxon>
        <taxon>Micrococcales</taxon>
        <taxon>Demequinaceae</taxon>
        <taxon>Demequina</taxon>
    </lineage>
</organism>
<accession>A0A1H7A8H0</accession>
<evidence type="ECO:0000256" key="1">
    <source>
        <dbReference type="ARBA" id="ARBA00004651"/>
    </source>
</evidence>
<keyword evidence="3 6" id="KW-0812">Transmembrane</keyword>
<proteinExistence type="predicted"/>
<gene>
    <name evidence="8" type="ORF">SAMN05421637_2251</name>
</gene>
<dbReference type="GO" id="GO:0016755">
    <property type="term" value="F:aminoacyltransferase activity"/>
    <property type="evidence" value="ECO:0007669"/>
    <property type="project" value="TreeGrafter"/>
</dbReference>
<dbReference type="GO" id="GO:0005886">
    <property type="term" value="C:plasma membrane"/>
    <property type="evidence" value="ECO:0007669"/>
    <property type="project" value="UniProtKB-SubCell"/>
</dbReference>
<feature type="domain" description="Phosphatidylglycerol lysyltransferase C-terminal" evidence="7">
    <location>
        <begin position="459"/>
        <end position="749"/>
    </location>
</feature>
<reference evidence="9" key="1">
    <citation type="submission" date="2016-10" db="EMBL/GenBank/DDBJ databases">
        <authorList>
            <person name="Varghese N."/>
        </authorList>
    </citation>
    <scope>NUCLEOTIDE SEQUENCE [LARGE SCALE GENOMIC DNA]</scope>
    <source>
        <strain evidence="9">DSM 24868</strain>
    </source>
</reference>
<feature type="transmembrane region" description="Helical" evidence="6">
    <location>
        <begin position="108"/>
        <end position="135"/>
    </location>
</feature>
<evidence type="ECO:0000313" key="8">
    <source>
        <dbReference type="EMBL" id="SEJ57335.1"/>
    </source>
</evidence>
<feature type="transmembrane region" description="Helical" evidence="6">
    <location>
        <begin position="318"/>
        <end position="336"/>
    </location>
</feature>
<evidence type="ECO:0000256" key="6">
    <source>
        <dbReference type="SAM" id="Phobius"/>
    </source>
</evidence>
<dbReference type="OrthoDB" id="594838at2"/>
<feature type="transmembrane region" description="Helical" evidence="6">
    <location>
        <begin position="174"/>
        <end position="191"/>
    </location>
</feature>
<keyword evidence="9" id="KW-1185">Reference proteome</keyword>
<name>A0A1H7A8H0_9MICO</name>
<dbReference type="eggNOG" id="COG2898">
    <property type="taxonomic scope" value="Bacteria"/>
</dbReference>
<protein>
    <submittedName>
        <fullName evidence="8">Lysylphosphatidylglycerol synthetase, C-terminal domain, DUF2156 family</fullName>
    </submittedName>
</protein>
<sequence length="784" mass="84540">MAPDAPASEPSSRLSRALALAARVPGTIAVTVLVLAVGALTGALWRSAESSGLVERWGWGVDEFADGRWINLLAGAAIAPEPWMYALILGTFCLGGGYLELHYGTLRMLIAVLGTHVAAVLGTALLLLGLGALGVGWAEELAHVPDVGLSNGGFGAVGAATAGFPLLWRRRVRLIGLLYCAAMILYAAEIWDFTHAMAFGVGILVGPWIVGRAREPFDWRFGPQEVRDTAAVLLAFGSLHQLLVRIWPGHGGILGYGEAPDDGGLTTLALVGGAVVSLAFAYALHRGRRGAWWYVVILTGFTVLALVAVAIFDGLSPSGALDLALDVALLVLVIGWRRHFSVKGDRSSRGRVWKRGLVTLAALMTFTVVAIMALQDQLEPAPTLGTAVGEAAVRVFGGTTGIEGTTPLARALLASIGVIWFLAFAIFLTSLLLVSRQHRTDESVRERFIEIQRGTARMTSIGYMTRWEGIDHWISDEGDVGIGFKQVGSTVVVLSDPVGPAGAVERAHLEFADFCRSRGWRLCYFGVSEEARATLEGAGWRAIQVAEDTVVRLPDLAFTGKAWQDVRSAINRAKREGVTMRTVRFSDAPRGMKDQLETISAQWAGDKSLPEMGFTLGDLREADDPNVEMHVAVDADGTVHGMTSWMPVYREGDVVGWTIDIMKRRLDDGVMSGVMEFLIAQSAVEFKEAGYEFISLSAAPLSYSGEVEGSVERMLDVLADAMEPYYGFASLERYKAKFKPEHRPLFLMYPDEAQLPAIALAILRAYLPDATATDLVKAAVTRPD</sequence>
<dbReference type="Proteomes" id="UP000183315">
    <property type="component" value="Unassembled WGS sequence"/>
</dbReference>
<evidence type="ECO:0000256" key="3">
    <source>
        <dbReference type="ARBA" id="ARBA00022692"/>
    </source>
</evidence>
<evidence type="ECO:0000256" key="5">
    <source>
        <dbReference type="ARBA" id="ARBA00023136"/>
    </source>
</evidence>
<comment type="subcellular location">
    <subcellularLocation>
        <location evidence="1">Cell membrane</location>
        <topology evidence="1">Multi-pass membrane protein</topology>
    </subcellularLocation>
</comment>
<dbReference type="EMBL" id="FNZI01000005">
    <property type="protein sequence ID" value="SEJ57335.1"/>
    <property type="molecule type" value="Genomic_DNA"/>
</dbReference>
<dbReference type="STRING" id="1043493.SAMN05421637_2251"/>